<dbReference type="PANTHER" id="PTHR21327:SF18">
    <property type="entry name" value="3,4-DIHYDROXY-2-BUTANONE 4-PHOSPHATE SYNTHASE"/>
    <property type="match status" value="1"/>
</dbReference>
<keyword evidence="8 14" id="KW-0547">Nucleotide-binding</keyword>
<dbReference type="PIRSF" id="PIRSF001259">
    <property type="entry name" value="RibA"/>
    <property type="match status" value="1"/>
</dbReference>
<protein>
    <recommendedName>
        <fullName evidence="14">GTP cyclohydrolase-2</fullName>
        <ecNumber evidence="14">3.5.4.25</ecNumber>
    </recommendedName>
    <alternativeName>
        <fullName evidence="14">GTP cyclohydrolase II</fullName>
    </alternativeName>
</protein>
<evidence type="ECO:0000256" key="11">
    <source>
        <dbReference type="ARBA" id="ARBA00023134"/>
    </source>
</evidence>
<dbReference type="InterPro" id="IPR017945">
    <property type="entry name" value="DHBP_synth_RibB-like_a/b_dom"/>
</dbReference>
<keyword evidence="11 14" id="KW-0342">GTP-binding</keyword>
<feature type="binding site" evidence="14">
    <location>
        <position position="374"/>
    </location>
    <ligand>
        <name>GTP</name>
        <dbReference type="ChEBI" id="CHEBI:37565"/>
    </ligand>
</feature>
<evidence type="ECO:0000256" key="14">
    <source>
        <dbReference type="HAMAP-Rule" id="MF_00179"/>
    </source>
</evidence>
<dbReference type="NCBIfam" id="TIGR00506">
    <property type="entry name" value="ribB"/>
    <property type="match status" value="1"/>
</dbReference>
<evidence type="ECO:0000256" key="1">
    <source>
        <dbReference type="ARBA" id="ARBA00000141"/>
    </source>
</evidence>
<evidence type="ECO:0000259" key="15">
    <source>
        <dbReference type="Pfam" id="PF00925"/>
    </source>
</evidence>
<evidence type="ECO:0000256" key="4">
    <source>
        <dbReference type="ARBA" id="ARBA00004904"/>
    </source>
</evidence>
<comment type="function">
    <text evidence="12 14">Catalyzes the conversion of GTP to 2,5-diamino-6-ribosylamino-4(3H)-pyrimidinone 5'-phosphate (DARP), formate and pyrophosphate.</text>
</comment>
<dbReference type="InterPro" id="IPR032677">
    <property type="entry name" value="GTP_cyclohydro_II"/>
</dbReference>
<gene>
    <name evidence="16" type="primary">ribB</name>
    <name evidence="14" type="synonym">ribA</name>
    <name evidence="16" type="ORF">QRX50_29575</name>
</gene>
<dbReference type="GO" id="GO:0005525">
    <property type="term" value="F:GTP binding"/>
    <property type="evidence" value="ECO:0007669"/>
    <property type="project" value="UniProtKB-KW"/>
</dbReference>
<dbReference type="GO" id="GO:0008270">
    <property type="term" value="F:zinc ion binding"/>
    <property type="evidence" value="ECO:0007669"/>
    <property type="project" value="UniProtKB-UniRule"/>
</dbReference>
<dbReference type="EC" id="3.5.4.25" evidence="14"/>
<evidence type="ECO:0000256" key="13">
    <source>
        <dbReference type="ARBA" id="ARBA00049295"/>
    </source>
</evidence>
<comment type="pathway">
    <text evidence="3 14">Cofactor biosynthesis; riboflavin biosynthesis; 5-amino-6-(D-ribitylamino)uracil from GTP: step 1/4.</text>
</comment>
<dbReference type="NCBIfam" id="NF001591">
    <property type="entry name" value="PRK00393.1"/>
    <property type="match status" value="1"/>
</dbReference>
<evidence type="ECO:0000256" key="3">
    <source>
        <dbReference type="ARBA" id="ARBA00004853"/>
    </source>
</evidence>
<dbReference type="HAMAP" id="MF_00179">
    <property type="entry name" value="RibA"/>
    <property type="match status" value="1"/>
</dbReference>
<keyword evidence="6 14" id="KW-0686">Riboflavin biosynthesis</keyword>
<dbReference type="InterPro" id="IPR000926">
    <property type="entry name" value="RibA"/>
</dbReference>
<keyword evidence="9 14" id="KW-0378">Hydrolase</keyword>
<dbReference type="SUPFAM" id="SSF142695">
    <property type="entry name" value="RibA-like"/>
    <property type="match status" value="1"/>
</dbReference>
<dbReference type="GO" id="GO:0005829">
    <property type="term" value="C:cytosol"/>
    <property type="evidence" value="ECO:0007669"/>
    <property type="project" value="TreeGrafter"/>
</dbReference>
<dbReference type="Proteomes" id="UP001236014">
    <property type="component" value="Chromosome"/>
</dbReference>
<evidence type="ECO:0000256" key="6">
    <source>
        <dbReference type="ARBA" id="ARBA00022619"/>
    </source>
</evidence>
<comment type="catalytic activity">
    <reaction evidence="13 14">
        <text>GTP + 4 H2O = 2,5-diamino-6-hydroxy-4-(5-phosphoribosylamino)-pyrimidine + formate + 2 phosphate + 3 H(+)</text>
        <dbReference type="Rhea" id="RHEA:23704"/>
        <dbReference type="ChEBI" id="CHEBI:15377"/>
        <dbReference type="ChEBI" id="CHEBI:15378"/>
        <dbReference type="ChEBI" id="CHEBI:15740"/>
        <dbReference type="ChEBI" id="CHEBI:37565"/>
        <dbReference type="ChEBI" id="CHEBI:43474"/>
        <dbReference type="ChEBI" id="CHEBI:58614"/>
        <dbReference type="EC" id="3.5.4.25"/>
    </reaction>
</comment>
<proteinExistence type="inferred from homology"/>
<evidence type="ECO:0000313" key="17">
    <source>
        <dbReference type="Proteomes" id="UP001236014"/>
    </source>
</evidence>
<feature type="binding site" evidence="14">
    <location>
        <begin position="268"/>
        <end position="272"/>
    </location>
    <ligand>
        <name>GTP</name>
        <dbReference type="ChEBI" id="CHEBI:37565"/>
    </ligand>
</feature>
<feature type="binding site" evidence="14">
    <location>
        <position position="369"/>
    </location>
    <ligand>
        <name>GTP</name>
        <dbReference type="ChEBI" id="CHEBI:37565"/>
    </ligand>
</feature>
<feature type="domain" description="GTP cyclohydrolase II" evidence="15">
    <location>
        <begin position="224"/>
        <end position="389"/>
    </location>
</feature>
<dbReference type="PANTHER" id="PTHR21327">
    <property type="entry name" value="GTP CYCLOHYDROLASE II-RELATED"/>
    <property type="match status" value="1"/>
</dbReference>
<evidence type="ECO:0000256" key="2">
    <source>
        <dbReference type="ARBA" id="ARBA00002284"/>
    </source>
</evidence>
<evidence type="ECO:0000256" key="8">
    <source>
        <dbReference type="ARBA" id="ARBA00022741"/>
    </source>
</evidence>
<comment type="function">
    <text evidence="2">Catalyzes the conversion of D-ribulose 5-phosphate to formate and 3,4-dihydroxy-2-butanone 4-phosphate.</text>
</comment>
<feature type="binding site" evidence="14">
    <location>
        <position position="334"/>
    </location>
    <ligand>
        <name>GTP</name>
        <dbReference type="ChEBI" id="CHEBI:37565"/>
    </ligand>
</feature>
<dbReference type="GO" id="GO:0009231">
    <property type="term" value="P:riboflavin biosynthetic process"/>
    <property type="evidence" value="ECO:0007669"/>
    <property type="project" value="UniProtKB-UniRule"/>
</dbReference>
<keyword evidence="17" id="KW-1185">Reference proteome</keyword>
<comment type="similarity">
    <text evidence="5">In the N-terminal section; belongs to the DHBP synthase family.</text>
</comment>
<name>A0A9Y2MP60_9PSEU</name>
<evidence type="ECO:0000313" key="16">
    <source>
        <dbReference type="EMBL" id="WIX75640.1"/>
    </source>
</evidence>
<dbReference type="Pfam" id="PF00925">
    <property type="entry name" value="GTP_cyclohydro2"/>
    <property type="match status" value="1"/>
</dbReference>
<comment type="cofactor">
    <cofactor evidence="14">
        <name>Zn(2+)</name>
        <dbReference type="ChEBI" id="CHEBI:29105"/>
    </cofactor>
    <text evidence="14">Binds 1 zinc ion per subunit.</text>
</comment>
<dbReference type="Gene3D" id="3.40.50.10990">
    <property type="entry name" value="GTP cyclohydrolase II"/>
    <property type="match status" value="1"/>
</dbReference>
<dbReference type="RefSeq" id="WP_285966405.1">
    <property type="nucleotide sequence ID" value="NZ_CP127294.1"/>
</dbReference>
<comment type="catalytic activity">
    <reaction evidence="1">
        <text>D-ribulose 5-phosphate = (2S)-2-hydroxy-3-oxobutyl phosphate + formate + H(+)</text>
        <dbReference type="Rhea" id="RHEA:18457"/>
        <dbReference type="ChEBI" id="CHEBI:15378"/>
        <dbReference type="ChEBI" id="CHEBI:15740"/>
        <dbReference type="ChEBI" id="CHEBI:58121"/>
        <dbReference type="ChEBI" id="CHEBI:58830"/>
        <dbReference type="EC" id="4.1.99.12"/>
    </reaction>
</comment>
<keyword evidence="10 14" id="KW-0862">Zinc</keyword>
<keyword evidence="7 14" id="KW-0479">Metal-binding</keyword>
<accession>A0A9Y2MP60</accession>
<organism evidence="16 17">
    <name type="scientific">Amycolatopsis carbonis</name>
    <dbReference type="NCBI Taxonomy" id="715471"/>
    <lineage>
        <taxon>Bacteria</taxon>
        <taxon>Bacillati</taxon>
        <taxon>Actinomycetota</taxon>
        <taxon>Actinomycetes</taxon>
        <taxon>Pseudonocardiales</taxon>
        <taxon>Pseudonocardiaceae</taxon>
        <taxon>Amycolatopsis</taxon>
    </lineage>
</organism>
<dbReference type="InterPro" id="IPR000422">
    <property type="entry name" value="DHBP_synthase_RibB"/>
</dbReference>
<comment type="pathway">
    <text evidence="4">Cofactor biosynthesis; riboflavin biosynthesis; 2-hydroxy-3-oxobutyl phosphate from D-ribulose 5-phosphate: step 1/1.</text>
</comment>
<dbReference type="NCBIfam" id="TIGR00505">
    <property type="entry name" value="ribA"/>
    <property type="match status" value="1"/>
</dbReference>
<dbReference type="GO" id="GO:0003935">
    <property type="term" value="F:GTP cyclohydrolase II activity"/>
    <property type="evidence" value="ECO:0007669"/>
    <property type="project" value="UniProtKB-UniRule"/>
</dbReference>
<dbReference type="EMBL" id="CP127294">
    <property type="protein sequence ID" value="WIX75640.1"/>
    <property type="molecule type" value="Genomic_DNA"/>
</dbReference>
<comment type="similarity">
    <text evidence="14">Belongs to the GTP cyclohydrolase II family.</text>
</comment>
<feature type="binding site" evidence="14">
    <location>
        <begin position="312"/>
        <end position="314"/>
    </location>
    <ligand>
        <name>GTP</name>
        <dbReference type="ChEBI" id="CHEBI:37565"/>
    </ligand>
</feature>
<evidence type="ECO:0000256" key="7">
    <source>
        <dbReference type="ARBA" id="ARBA00022723"/>
    </source>
</evidence>
<evidence type="ECO:0000256" key="9">
    <source>
        <dbReference type="ARBA" id="ARBA00022801"/>
    </source>
</evidence>
<feature type="active site" description="Nucleophile" evidence="14">
    <location>
        <position position="348"/>
    </location>
</feature>
<evidence type="ECO:0000256" key="10">
    <source>
        <dbReference type="ARBA" id="ARBA00022833"/>
    </source>
</evidence>
<feature type="active site" description="Proton acceptor" evidence="14">
    <location>
        <position position="346"/>
    </location>
</feature>
<feature type="binding site" evidence="14">
    <location>
        <position position="289"/>
    </location>
    <ligand>
        <name>GTP</name>
        <dbReference type="ChEBI" id="CHEBI:37565"/>
    </ligand>
</feature>
<dbReference type="SUPFAM" id="SSF55821">
    <property type="entry name" value="YrdC/RibB"/>
    <property type="match status" value="1"/>
</dbReference>
<dbReference type="Gene3D" id="3.90.870.10">
    <property type="entry name" value="DHBP synthase"/>
    <property type="match status" value="1"/>
</dbReference>
<evidence type="ECO:0000256" key="12">
    <source>
        <dbReference type="ARBA" id="ARBA00043932"/>
    </source>
</evidence>
<dbReference type="Pfam" id="PF00926">
    <property type="entry name" value="DHBP_synthase"/>
    <property type="match status" value="1"/>
</dbReference>
<dbReference type="CDD" id="cd00641">
    <property type="entry name" value="GTP_cyclohydro2"/>
    <property type="match status" value="1"/>
</dbReference>
<feature type="binding site" evidence="14">
    <location>
        <position position="273"/>
    </location>
    <ligand>
        <name>Zn(2+)</name>
        <dbReference type="ChEBI" id="CHEBI:29105"/>
        <note>catalytic</note>
    </ligand>
</feature>
<keyword evidence="16" id="KW-0456">Lyase</keyword>
<dbReference type="GO" id="GO:0008686">
    <property type="term" value="F:3,4-dihydroxy-2-butanone-4-phosphate synthase activity"/>
    <property type="evidence" value="ECO:0007669"/>
    <property type="project" value="UniProtKB-EC"/>
</dbReference>
<feature type="binding site" evidence="14">
    <location>
        <position position="286"/>
    </location>
    <ligand>
        <name>Zn(2+)</name>
        <dbReference type="ChEBI" id="CHEBI:29105"/>
        <note>catalytic</note>
    </ligand>
</feature>
<dbReference type="KEGG" id="acab:QRX50_29575"/>
<reference evidence="16 17" key="1">
    <citation type="submission" date="2023-06" db="EMBL/GenBank/DDBJ databases">
        <authorList>
            <person name="Oyuntsetseg B."/>
            <person name="Kim S.B."/>
        </authorList>
    </citation>
    <scope>NUCLEOTIDE SEQUENCE [LARGE SCALE GENOMIC DNA]</scope>
    <source>
        <strain evidence="16 17">2-15</strain>
    </source>
</reference>
<evidence type="ECO:0000256" key="5">
    <source>
        <dbReference type="ARBA" id="ARBA00005520"/>
    </source>
</evidence>
<dbReference type="FunFam" id="3.40.50.10990:FF:000001">
    <property type="entry name" value="Riboflavin biosynthesis protein RibBA"/>
    <property type="match status" value="1"/>
</dbReference>
<dbReference type="AlphaFoldDB" id="A0A9Y2MP60"/>
<sequence length="427" mass="45630">MVQGDDIQGVEAAIAAIARGAVVVVTDDDDRENEADLVVAADAMTVEIMNFMVTHGRGLVCAPMESRRLDALGLRDMVPEGNDPLGTRFTISVDLEVPGSTGISAGDRSATVRALADHATTATQLRTPGHIFPLRYAEGGVLVRRGHTEASVDLARLAGRAPAAAICEILADDGTTLTGSAVREFAAKHGLVLVSIEQLAAYRRTNEPLRVVEPEQSVRGSVKRVVETTLPTETGLWRAIGYRDMVTGAEHLALVLGDVAARQAPLVRLHSECLTGDVIGSLRCDCGQQLEKSFQTIAREGAGVVLYIGGHEGRGIGLLNKLRAYALQDRGRDTVDANLELGLSADSRTYDQSIVILQDLGLTRVWLLTNNPVKIAALQDAGIAVDDVIPLRIPATLHSAAYLLAKARRMGHRLGDLDETYPHPASR</sequence>
<dbReference type="InterPro" id="IPR036144">
    <property type="entry name" value="RibA-like_sf"/>
</dbReference>
<feature type="binding site" evidence="14">
    <location>
        <position position="284"/>
    </location>
    <ligand>
        <name>Zn(2+)</name>
        <dbReference type="ChEBI" id="CHEBI:29105"/>
        <note>catalytic</note>
    </ligand>
</feature>